<dbReference type="CDD" id="cd20070">
    <property type="entry name" value="5TM_YidC_Alb3"/>
    <property type="match status" value="1"/>
</dbReference>
<feature type="domain" description="Membrane insertase YidC/Oxa/ALB C-terminal" evidence="15">
    <location>
        <begin position="382"/>
        <end position="583"/>
    </location>
</feature>
<dbReference type="NCBIfam" id="TIGR03593">
    <property type="entry name" value="yidC_nterm"/>
    <property type="match status" value="1"/>
</dbReference>
<evidence type="ECO:0000256" key="2">
    <source>
        <dbReference type="ARBA" id="ARBA00010527"/>
    </source>
</evidence>
<comment type="subunit">
    <text evidence="13">Interacts with the Sec translocase complex via SecD. Specifically interacts with transmembrane segments of nascent integral membrane proteins during membrane integration.</text>
</comment>
<dbReference type="PANTHER" id="PTHR12428">
    <property type="entry name" value="OXA1"/>
    <property type="match status" value="1"/>
</dbReference>
<feature type="compositionally biased region" description="Basic and acidic residues" evidence="14">
    <location>
        <begin position="611"/>
        <end position="623"/>
    </location>
</feature>
<keyword evidence="4 13" id="KW-0813">Transport</keyword>
<evidence type="ECO:0000256" key="12">
    <source>
        <dbReference type="ARBA" id="ARBA00033342"/>
    </source>
</evidence>
<dbReference type="Pfam" id="PF02096">
    <property type="entry name" value="60KD_IMP"/>
    <property type="match status" value="1"/>
</dbReference>
<dbReference type="Pfam" id="PF14849">
    <property type="entry name" value="YidC_periplas"/>
    <property type="match status" value="1"/>
</dbReference>
<comment type="subcellular location">
    <subcellularLocation>
        <location evidence="1">Cell inner membrane</location>
        <topology evidence="1">Multi-pass membrane protein</topology>
    </subcellularLocation>
    <subcellularLocation>
        <location evidence="13">Cell membrane</location>
        <topology evidence="13">Multi-pass membrane protein</topology>
    </subcellularLocation>
</comment>
<evidence type="ECO:0000256" key="4">
    <source>
        <dbReference type="ARBA" id="ARBA00022448"/>
    </source>
</evidence>
<keyword evidence="8 13" id="KW-1133">Transmembrane helix</keyword>
<keyword evidence="10 13" id="KW-0143">Chaperone</keyword>
<evidence type="ECO:0000256" key="1">
    <source>
        <dbReference type="ARBA" id="ARBA00004429"/>
    </source>
</evidence>
<keyword evidence="7 13" id="KW-0653">Protein transport</keyword>
<comment type="similarity">
    <text evidence="2 13">Belongs to the OXA1/ALB3/YidC family. Type 1 subfamily.</text>
</comment>
<evidence type="ECO:0000256" key="7">
    <source>
        <dbReference type="ARBA" id="ARBA00022927"/>
    </source>
</evidence>
<accession>A0ABT1ML94</accession>
<evidence type="ECO:0000256" key="9">
    <source>
        <dbReference type="ARBA" id="ARBA00023136"/>
    </source>
</evidence>
<evidence type="ECO:0000259" key="16">
    <source>
        <dbReference type="Pfam" id="PF14849"/>
    </source>
</evidence>
<keyword evidence="6 13" id="KW-0812">Transmembrane</keyword>
<keyword evidence="18" id="KW-1185">Reference proteome</keyword>
<gene>
    <name evidence="13 17" type="primary">yidC</name>
    <name evidence="17" type="ORF">NMU02_12110</name>
</gene>
<dbReference type="HAMAP" id="MF_01810">
    <property type="entry name" value="YidC_type1"/>
    <property type="match status" value="1"/>
</dbReference>
<evidence type="ECO:0000256" key="14">
    <source>
        <dbReference type="SAM" id="MobiDB-lite"/>
    </source>
</evidence>
<dbReference type="InterPro" id="IPR001708">
    <property type="entry name" value="YidC/ALB3/OXA1/COX18"/>
</dbReference>
<evidence type="ECO:0000256" key="11">
    <source>
        <dbReference type="ARBA" id="ARBA00033245"/>
    </source>
</evidence>
<feature type="transmembrane region" description="Helical" evidence="13">
    <location>
        <begin position="544"/>
        <end position="560"/>
    </location>
</feature>
<sequence length="631" mass="72611">MDKNTIIGFILIGLILFGYTWYSRPSEDQVAAMKQYNDSIAQIEKAELSALDEISDTATTLPATDTLPVIDKDSLQKIETLKAYGAFASAAVGEEEMITLKNDLATITFSNKGARIYKAVLNEYKTYDSLPLTLFNGEENDYGFIFKTSGRIINTSDLYFKPTVSPDGNSVSMRLDLPQGAYFEMIYTLLPKYMVKLDIKQKGMDRILPTNTASLDIYWNQKLRRQEKGRMFEERNSALYYKYFASDVDRLSESKNENENINVGIKWFGYKNQFFSSVFIADNKFNGGSISSNIESEPNYLKDFATETSIDYSPAAATVPGFQFYLGPNLFPLLKSFDKKVDKKEQLDLDQLVPLGYKFFRWINTWFIIPIFTFLGKFISNYGVIILLLTIIIKVILAPLTFKSYMSSARMRVLRPQIEEINAKYPGQDKAMERQRATMELYNRAGINPMSGCLPMLLQMPILLAMFAFFPSSIELRQQSFLWAKDLSSYDAIFTWNTYIPIITPYFGNHISLFCLLMTITNIIYTKINMDNQPGGQQMPGMKIMMYMMPLMFLFIFNNYASGLSYYYFISLLITIIQTYAFRKCINEEKVLAKLKENQKKPRKKSGFMARLEEAQKRQEAAMKQRNKGRR</sequence>
<evidence type="ECO:0000256" key="13">
    <source>
        <dbReference type="HAMAP-Rule" id="MF_01810"/>
    </source>
</evidence>
<proteinExistence type="inferred from homology"/>
<feature type="transmembrane region" description="Helical" evidence="13">
    <location>
        <begin position="382"/>
        <end position="402"/>
    </location>
</feature>
<keyword evidence="5 13" id="KW-1003">Cell membrane</keyword>
<evidence type="ECO:0000256" key="8">
    <source>
        <dbReference type="ARBA" id="ARBA00022989"/>
    </source>
</evidence>
<dbReference type="InterPro" id="IPR028053">
    <property type="entry name" value="Membr_insert_YidC_N"/>
</dbReference>
<comment type="caution">
    <text evidence="17">The sequence shown here is derived from an EMBL/GenBank/DDBJ whole genome shotgun (WGS) entry which is preliminary data.</text>
</comment>
<protein>
    <recommendedName>
        <fullName evidence="3 13">Membrane protein insertase YidC</fullName>
    </recommendedName>
    <alternativeName>
        <fullName evidence="12 13">Foldase YidC</fullName>
    </alternativeName>
    <alternativeName>
        <fullName evidence="11 13">Membrane integrase YidC</fullName>
    </alternativeName>
    <alternativeName>
        <fullName evidence="13">Membrane protein YidC</fullName>
    </alternativeName>
</protein>
<dbReference type="CDD" id="cd19961">
    <property type="entry name" value="EcYidC-like_peri"/>
    <property type="match status" value="1"/>
</dbReference>
<dbReference type="InterPro" id="IPR047196">
    <property type="entry name" value="YidC_ALB_C"/>
</dbReference>
<dbReference type="InterPro" id="IPR028055">
    <property type="entry name" value="YidC/Oxa/ALB_C"/>
</dbReference>
<dbReference type="Proteomes" id="UP001205603">
    <property type="component" value="Unassembled WGS sequence"/>
</dbReference>
<evidence type="ECO:0000313" key="17">
    <source>
        <dbReference type="EMBL" id="MCP9612834.1"/>
    </source>
</evidence>
<dbReference type="RefSeq" id="WP_255028200.1">
    <property type="nucleotide sequence ID" value="NZ_JANDHW010000015.1"/>
</dbReference>
<dbReference type="EMBL" id="JANDHW010000015">
    <property type="protein sequence ID" value="MCP9612834.1"/>
    <property type="molecule type" value="Genomic_DNA"/>
</dbReference>
<feature type="region of interest" description="Disordered" evidence="14">
    <location>
        <begin position="598"/>
        <end position="631"/>
    </location>
</feature>
<evidence type="ECO:0000256" key="5">
    <source>
        <dbReference type="ARBA" id="ARBA00022475"/>
    </source>
</evidence>
<feature type="transmembrane region" description="Helical" evidence="13">
    <location>
        <begin position="506"/>
        <end position="524"/>
    </location>
</feature>
<evidence type="ECO:0000256" key="6">
    <source>
        <dbReference type="ARBA" id="ARBA00022692"/>
    </source>
</evidence>
<organism evidence="17 18">
    <name type="scientific">Coprobacter tertius</name>
    <dbReference type="NCBI Taxonomy" id="2944915"/>
    <lineage>
        <taxon>Bacteria</taxon>
        <taxon>Pseudomonadati</taxon>
        <taxon>Bacteroidota</taxon>
        <taxon>Bacteroidia</taxon>
        <taxon>Bacteroidales</taxon>
        <taxon>Barnesiellaceae</taxon>
        <taxon>Coprobacter</taxon>
    </lineage>
</organism>
<dbReference type="InterPro" id="IPR019998">
    <property type="entry name" value="Membr_insert_YidC"/>
</dbReference>
<name>A0ABT1ML94_9BACT</name>
<comment type="function">
    <text evidence="13">Required for the insertion and/or proper folding and/or complex formation of integral membrane proteins into the membrane. Involved in integration of membrane proteins that insert both dependently and independently of the Sec translocase complex, as well as at least some lipoproteins. Aids folding of multispanning membrane proteins.</text>
</comment>
<dbReference type="PANTHER" id="PTHR12428:SF65">
    <property type="entry name" value="CYTOCHROME C OXIDASE ASSEMBLY PROTEIN COX18, MITOCHONDRIAL"/>
    <property type="match status" value="1"/>
</dbReference>
<evidence type="ECO:0000256" key="3">
    <source>
        <dbReference type="ARBA" id="ARBA00015325"/>
    </source>
</evidence>
<dbReference type="NCBIfam" id="NF002356">
    <property type="entry name" value="PRK01318.2-3"/>
    <property type="match status" value="1"/>
</dbReference>
<reference evidence="17 18" key="1">
    <citation type="submission" date="2022-07" db="EMBL/GenBank/DDBJ databases">
        <title>Fecal culturing of patients with breast cancer.</title>
        <authorList>
            <person name="Teng N.M.Y."/>
            <person name="Kiu R."/>
            <person name="Evans R."/>
            <person name="Baker D.J."/>
            <person name="Zenner C."/>
            <person name="Robinson S.D."/>
            <person name="Hall L.J."/>
        </authorList>
    </citation>
    <scope>NUCLEOTIDE SEQUENCE [LARGE SCALE GENOMIC DNA]</scope>
    <source>
        <strain evidence="17 18">LH1063</strain>
    </source>
</reference>
<dbReference type="NCBIfam" id="TIGR03592">
    <property type="entry name" value="yidC_oxa1_cterm"/>
    <property type="match status" value="1"/>
</dbReference>
<evidence type="ECO:0000256" key="10">
    <source>
        <dbReference type="ARBA" id="ARBA00023186"/>
    </source>
</evidence>
<feature type="transmembrane region" description="Helical" evidence="13">
    <location>
        <begin position="6"/>
        <end position="22"/>
    </location>
</feature>
<feature type="domain" description="Membrane insertase YidC N-terminal" evidence="16">
    <location>
        <begin position="98"/>
        <end position="367"/>
    </location>
</feature>
<dbReference type="Gene3D" id="2.70.98.90">
    <property type="match status" value="1"/>
</dbReference>
<dbReference type="PRINTS" id="PR00701">
    <property type="entry name" value="60KDINNERMP"/>
</dbReference>
<keyword evidence="9 13" id="KW-0472">Membrane</keyword>
<dbReference type="InterPro" id="IPR038221">
    <property type="entry name" value="YidC_periplasmic_sf"/>
</dbReference>
<evidence type="ECO:0000259" key="15">
    <source>
        <dbReference type="Pfam" id="PF02096"/>
    </source>
</evidence>
<evidence type="ECO:0000313" key="18">
    <source>
        <dbReference type="Proteomes" id="UP001205603"/>
    </source>
</evidence>